<organism evidence="2 3">
    <name type="scientific">Canariomyces notabilis</name>
    <dbReference type="NCBI Taxonomy" id="2074819"/>
    <lineage>
        <taxon>Eukaryota</taxon>
        <taxon>Fungi</taxon>
        <taxon>Dikarya</taxon>
        <taxon>Ascomycota</taxon>
        <taxon>Pezizomycotina</taxon>
        <taxon>Sordariomycetes</taxon>
        <taxon>Sordariomycetidae</taxon>
        <taxon>Sordariales</taxon>
        <taxon>Chaetomiaceae</taxon>
        <taxon>Canariomyces</taxon>
    </lineage>
</organism>
<gene>
    <name evidence="2" type="ORF">N656DRAFT_59748</name>
</gene>
<name>A0AAN6TPG9_9PEZI</name>
<reference evidence="2" key="2">
    <citation type="submission" date="2023-05" db="EMBL/GenBank/DDBJ databases">
        <authorList>
            <consortium name="Lawrence Berkeley National Laboratory"/>
            <person name="Steindorff A."/>
            <person name="Hensen N."/>
            <person name="Bonometti L."/>
            <person name="Westerberg I."/>
            <person name="Brannstrom I.O."/>
            <person name="Guillou S."/>
            <person name="Cros-Aarteil S."/>
            <person name="Calhoun S."/>
            <person name="Haridas S."/>
            <person name="Kuo A."/>
            <person name="Mondo S."/>
            <person name="Pangilinan J."/>
            <person name="Riley R."/>
            <person name="Labutti K."/>
            <person name="Andreopoulos B."/>
            <person name="Lipzen A."/>
            <person name="Chen C."/>
            <person name="Yanf M."/>
            <person name="Daum C."/>
            <person name="Ng V."/>
            <person name="Clum A."/>
            <person name="Ohm R."/>
            <person name="Martin F."/>
            <person name="Silar P."/>
            <person name="Natvig D."/>
            <person name="Lalanne C."/>
            <person name="Gautier V."/>
            <person name="Ament-Velasquez S.L."/>
            <person name="Kruys A."/>
            <person name="Hutchinson M.I."/>
            <person name="Powell A.J."/>
            <person name="Barry K."/>
            <person name="Miller A.N."/>
            <person name="Grigoriev I.V."/>
            <person name="Debuchy R."/>
            <person name="Gladieux P."/>
            <person name="Thoren M.H."/>
            <person name="Johannesson H."/>
        </authorList>
    </citation>
    <scope>NUCLEOTIDE SEQUENCE</scope>
    <source>
        <strain evidence="2">CBS 508.74</strain>
    </source>
</reference>
<accession>A0AAN6TPG9</accession>
<keyword evidence="3" id="KW-1185">Reference proteome</keyword>
<sequence>MPSIRNFPLIRAAAVFLDIHISAASTTLRQVPSMGCRGDVSILLSKCLVQRRSPASQRPRIATYTSLRSPWWAQNLSGRR</sequence>
<comment type="caution">
    <text evidence="2">The sequence shown here is derived from an EMBL/GenBank/DDBJ whole genome shotgun (WGS) entry which is preliminary data.</text>
</comment>
<dbReference type="AlphaFoldDB" id="A0AAN6TPG9"/>
<evidence type="ECO:0000256" key="1">
    <source>
        <dbReference type="SAM" id="SignalP"/>
    </source>
</evidence>
<reference evidence="2" key="1">
    <citation type="journal article" date="2023" name="Mol. Phylogenet. Evol.">
        <title>Genome-scale phylogeny and comparative genomics of the fungal order Sordariales.</title>
        <authorList>
            <person name="Hensen N."/>
            <person name="Bonometti L."/>
            <person name="Westerberg I."/>
            <person name="Brannstrom I.O."/>
            <person name="Guillou S."/>
            <person name="Cros-Aarteil S."/>
            <person name="Calhoun S."/>
            <person name="Haridas S."/>
            <person name="Kuo A."/>
            <person name="Mondo S."/>
            <person name="Pangilinan J."/>
            <person name="Riley R."/>
            <person name="LaButti K."/>
            <person name="Andreopoulos B."/>
            <person name="Lipzen A."/>
            <person name="Chen C."/>
            <person name="Yan M."/>
            <person name="Daum C."/>
            <person name="Ng V."/>
            <person name="Clum A."/>
            <person name="Steindorff A."/>
            <person name="Ohm R.A."/>
            <person name="Martin F."/>
            <person name="Silar P."/>
            <person name="Natvig D.O."/>
            <person name="Lalanne C."/>
            <person name="Gautier V."/>
            <person name="Ament-Velasquez S.L."/>
            <person name="Kruys A."/>
            <person name="Hutchinson M.I."/>
            <person name="Powell A.J."/>
            <person name="Barry K."/>
            <person name="Miller A.N."/>
            <person name="Grigoriev I.V."/>
            <person name="Debuchy R."/>
            <person name="Gladieux P."/>
            <person name="Hiltunen Thoren M."/>
            <person name="Johannesson H."/>
        </authorList>
    </citation>
    <scope>NUCLEOTIDE SEQUENCE</scope>
    <source>
        <strain evidence="2">CBS 508.74</strain>
    </source>
</reference>
<dbReference type="RefSeq" id="XP_064675336.1">
    <property type="nucleotide sequence ID" value="XM_064810237.1"/>
</dbReference>
<evidence type="ECO:0000313" key="3">
    <source>
        <dbReference type="Proteomes" id="UP001302812"/>
    </source>
</evidence>
<protein>
    <recommendedName>
        <fullName evidence="4">Secreted protein</fullName>
    </recommendedName>
</protein>
<feature type="signal peptide" evidence="1">
    <location>
        <begin position="1"/>
        <end position="24"/>
    </location>
</feature>
<feature type="chain" id="PRO_5042960756" description="Secreted protein" evidence="1">
    <location>
        <begin position="25"/>
        <end position="80"/>
    </location>
</feature>
<dbReference type="Proteomes" id="UP001302812">
    <property type="component" value="Unassembled WGS sequence"/>
</dbReference>
<evidence type="ECO:0008006" key="4">
    <source>
        <dbReference type="Google" id="ProtNLM"/>
    </source>
</evidence>
<keyword evidence="1" id="KW-0732">Signal</keyword>
<dbReference type="GeneID" id="89934362"/>
<dbReference type="EMBL" id="MU853332">
    <property type="protein sequence ID" value="KAK4117766.1"/>
    <property type="molecule type" value="Genomic_DNA"/>
</dbReference>
<proteinExistence type="predicted"/>
<evidence type="ECO:0000313" key="2">
    <source>
        <dbReference type="EMBL" id="KAK4117766.1"/>
    </source>
</evidence>